<keyword evidence="1" id="KW-1185">Reference proteome</keyword>
<name>A0A915PQR1_9BILA</name>
<dbReference type="Proteomes" id="UP000887581">
    <property type="component" value="Unplaced"/>
</dbReference>
<proteinExistence type="predicted"/>
<dbReference type="AlphaFoldDB" id="A0A915PQR1"/>
<protein>
    <submittedName>
        <fullName evidence="2">Uncharacterized protein</fullName>
    </submittedName>
</protein>
<evidence type="ECO:0000313" key="2">
    <source>
        <dbReference type="WBParaSite" id="sdigi.contig24.g1979.t1"/>
    </source>
</evidence>
<evidence type="ECO:0000313" key="1">
    <source>
        <dbReference type="Proteomes" id="UP000887581"/>
    </source>
</evidence>
<dbReference type="WBParaSite" id="sdigi.contig24.g1979.t1">
    <property type="protein sequence ID" value="sdigi.contig24.g1979.t1"/>
    <property type="gene ID" value="sdigi.contig24.g1979"/>
</dbReference>
<organism evidence="1 2">
    <name type="scientific">Setaria digitata</name>
    <dbReference type="NCBI Taxonomy" id="48799"/>
    <lineage>
        <taxon>Eukaryota</taxon>
        <taxon>Metazoa</taxon>
        <taxon>Ecdysozoa</taxon>
        <taxon>Nematoda</taxon>
        <taxon>Chromadorea</taxon>
        <taxon>Rhabditida</taxon>
        <taxon>Spirurina</taxon>
        <taxon>Spiruromorpha</taxon>
        <taxon>Filarioidea</taxon>
        <taxon>Setariidae</taxon>
        <taxon>Setaria</taxon>
    </lineage>
</organism>
<sequence length="300" mass="33912">MRGHAESSIVIQLVIKFHLWKLETYIFELYFKRNRRRGRPRYRCRRRLTTVLAALLCPLPLPGQLLNSCSTPGSPSHIDTFWMLTPLHFSNPTHLFILPAATSAARPSFLIPFALRTSGCNTTREQGSDSAPVQTIAFTIIDHRYTNTCSKVATIEELDVSSLGLQAALQKVESTVPEDSLLVTNGISSIRQVLHPLALRLSFTLSPLFYKFIDISRHEALAVDGNCSLEDELDLIRDRIHCLYGDIRYCFNSQIAELNEIMPNETEVFQRCRVVMYYSVDVILKSTAMLGVSEVSCDLE</sequence>
<accession>A0A915PQR1</accession>
<reference evidence="2" key="1">
    <citation type="submission" date="2022-11" db="UniProtKB">
        <authorList>
            <consortium name="WormBaseParasite"/>
        </authorList>
    </citation>
    <scope>IDENTIFICATION</scope>
</reference>